<dbReference type="EMBL" id="JACHML010000001">
    <property type="protein sequence ID" value="MBB6390175.1"/>
    <property type="molecule type" value="Genomic_DNA"/>
</dbReference>
<evidence type="ECO:0000313" key="1">
    <source>
        <dbReference type="EMBL" id="MBB6390175.1"/>
    </source>
</evidence>
<dbReference type="AlphaFoldDB" id="A0A7X0FN90"/>
<proteinExistence type="predicted"/>
<name>A0A7X0FN90_9MICO</name>
<dbReference type="RefSeq" id="WP_184749424.1">
    <property type="nucleotide sequence ID" value="NZ_BAAAJR010000003.1"/>
</dbReference>
<evidence type="ECO:0000313" key="2">
    <source>
        <dbReference type="Proteomes" id="UP000537775"/>
    </source>
</evidence>
<reference evidence="1 2" key="1">
    <citation type="submission" date="2020-08" db="EMBL/GenBank/DDBJ databases">
        <title>Sequencing the genomes of 1000 actinobacteria strains.</title>
        <authorList>
            <person name="Klenk H.-P."/>
        </authorList>
    </citation>
    <scope>NUCLEOTIDE SEQUENCE [LARGE SCALE GENOMIC DNA]</scope>
    <source>
        <strain evidence="1 2">DSM 12511</strain>
    </source>
</reference>
<gene>
    <name evidence="1" type="ORF">HD594_000488</name>
</gene>
<dbReference type="Proteomes" id="UP000537775">
    <property type="component" value="Unassembled WGS sequence"/>
</dbReference>
<comment type="caution">
    <text evidence="1">The sequence shown here is derived from an EMBL/GenBank/DDBJ whole genome shotgun (WGS) entry which is preliminary data.</text>
</comment>
<sequence length="261" mass="29174">MATSDIDDAELAEFLLLAAREARTQTVFGLALSLVDIIIRRGVGHRALDVCLADGALDEDQLLWVGLAMKAARTRDAVTWFHSRLTSVIRSDGCYCQFLQEHAAAIVAACPDAMLGYLLVPDRGPGRTNIDSFEIGIRLVPDPLRLQQRWMEWIAGGFFDRLGQPGSEHPEIAYQILNENWGAPRFSPIVAAMHEHVELLLRSRSPQSIDSGLAHLDAMLAEDYRGTGRVMADTIPRMRDLDPEQRLRVLELQRRFDLTSS</sequence>
<keyword evidence="2" id="KW-1185">Reference proteome</keyword>
<accession>A0A7X0FN90</accession>
<organism evidence="1 2">
    <name type="scientific">Microbacterium thalassium</name>
    <dbReference type="NCBI Taxonomy" id="362649"/>
    <lineage>
        <taxon>Bacteria</taxon>
        <taxon>Bacillati</taxon>
        <taxon>Actinomycetota</taxon>
        <taxon>Actinomycetes</taxon>
        <taxon>Micrococcales</taxon>
        <taxon>Microbacteriaceae</taxon>
        <taxon>Microbacterium</taxon>
    </lineage>
</organism>
<protein>
    <submittedName>
        <fullName evidence="1">Uncharacterized protein</fullName>
    </submittedName>
</protein>